<dbReference type="PANTHER" id="PTHR28523">
    <property type="entry name" value="CYTOCHROME C OXIDASE ASSEMBLY FACTOR 1"/>
    <property type="match status" value="1"/>
</dbReference>
<sequence length="226" mass="25258">MLSRLSHRRLISASRPRNICHPPSSSRATTPQRRWSTPAPRPGDGPLMSRRADRQLPEISQVGFRWGRTLPVFVAIVTVCSVAIFNYQKASSPIVSSTLYALRTDGRARAMLGDDIYFRRRIPWIRGQMNQMRGRVDIRFAVGGTRGWATMRFASHRPSARSLFETTEWSLTTEDGTWVDLLEGGDPFRGLLGDHHHIHGPPLSVGGEDEGAAATRGFRQQGALNK</sequence>
<dbReference type="PANTHER" id="PTHR28523:SF1">
    <property type="entry name" value="CYTOCHROME C OXIDASE ASSEMBLY FACTOR 1"/>
    <property type="match status" value="1"/>
</dbReference>
<accession>A0ABQ0CV19</accession>
<feature type="compositionally biased region" description="Polar residues" evidence="1">
    <location>
        <begin position="23"/>
        <end position="35"/>
    </location>
</feature>
<evidence type="ECO:0000313" key="2">
    <source>
        <dbReference type="EMBL" id="GAB0137245.1"/>
    </source>
</evidence>
<feature type="region of interest" description="Disordered" evidence="1">
    <location>
        <begin position="13"/>
        <end position="52"/>
    </location>
</feature>
<protein>
    <recommendedName>
        <fullName evidence="4">Cytochrome oxidase complex assembly protein</fullName>
    </recommendedName>
</protein>
<evidence type="ECO:0000313" key="3">
    <source>
        <dbReference type="Proteomes" id="UP001562357"/>
    </source>
</evidence>
<keyword evidence="3" id="KW-1185">Reference proteome</keyword>
<gene>
    <name evidence="2" type="primary">g5519</name>
    <name evidence="2" type="ORF">EsDP_00005519</name>
</gene>
<reference evidence="3" key="1">
    <citation type="submission" date="2024-06" db="EMBL/GenBank/DDBJ databases">
        <title>Draft Genome Sequences of Epichloe bromicola Strains Isolated from Elymus ciliaris.</title>
        <authorList>
            <consortium name="Epichloe bromicola genome sequencing consortium"/>
            <person name="Miura A."/>
            <person name="Imano S."/>
            <person name="Ashida A."/>
            <person name="Sato I."/>
            <person name="Chiba S."/>
            <person name="Tanaka A."/>
            <person name="Camagna M."/>
            <person name="Takemoto D."/>
        </authorList>
    </citation>
    <scope>NUCLEOTIDE SEQUENCE [LARGE SCALE GENOMIC DNA]</scope>
    <source>
        <strain evidence="3">DP</strain>
    </source>
</reference>
<feature type="region of interest" description="Disordered" evidence="1">
    <location>
        <begin position="204"/>
        <end position="226"/>
    </location>
</feature>
<dbReference type="Pfam" id="PF08695">
    <property type="entry name" value="Coa1"/>
    <property type="match status" value="1"/>
</dbReference>
<evidence type="ECO:0008006" key="4">
    <source>
        <dbReference type="Google" id="ProtNLM"/>
    </source>
</evidence>
<dbReference type="Proteomes" id="UP001562357">
    <property type="component" value="Unassembled WGS sequence"/>
</dbReference>
<organism evidence="2 3">
    <name type="scientific">Epichloe bromicola</name>
    <dbReference type="NCBI Taxonomy" id="79588"/>
    <lineage>
        <taxon>Eukaryota</taxon>
        <taxon>Fungi</taxon>
        <taxon>Dikarya</taxon>
        <taxon>Ascomycota</taxon>
        <taxon>Pezizomycotina</taxon>
        <taxon>Sordariomycetes</taxon>
        <taxon>Hypocreomycetidae</taxon>
        <taxon>Hypocreales</taxon>
        <taxon>Clavicipitaceae</taxon>
        <taxon>Epichloe</taxon>
    </lineage>
</organism>
<comment type="caution">
    <text evidence="2">The sequence shown here is derived from an EMBL/GenBank/DDBJ whole genome shotgun (WGS) entry which is preliminary data.</text>
</comment>
<dbReference type="EMBL" id="BAAFGZ010000261">
    <property type="protein sequence ID" value="GAB0137245.1"/>
    <property type="molecule type" value="Genomic_DNA"/>
</dbReference>
<dbReference type="InterPro" id="IPR042432">
    <property type="entry name" value="Coa1_fungi"/>
</dbReference>
<proteinExistence type="predicted"/>
<name>A0ABQ0CV19_9HYPO</name>
<evidence type="ECO:0000256" key="1">
    <source>
        <dbReference type="SAM" id="MobiDB-lite"/>
    </source>
</evidence>
<dbReference type="InterPro" id="IPR014807">
    <property type="entry name" value="Coa1"/>
</dbReference>